<dbReference type="InterPro" id="IPR027413">
    <property type="entry name" value="GROEL-like_equatorial_sf"/>
</dbReference>
<dbReference type="InterPro" id="IPR027410">
    <property type="entry name" value="TCP-1-like_intermed_sf"/>
</dbReference>
<dbReference type="Pfam" id="PF00118">
    <property type="entry name" value="Cpn60_TCP1"/>
    <property type="match status" value="1"/>
</dbReference>
<feature type="region of interest" description="Disordered" evidence="1">
    <location>
        <begin position="412"/>
        <end position="433"/>
    </location>
</feature>
<dbReference type="PANTHER" id="PTHR46883:SF1">
    <property type="entry name" value="BARDET-BIEDL SYNDROME 12 PROTEIN"/>
    <property type="match status" value="1"/>
</dbReference>
<sequence>MSKIIDLPSATNSVLVNVIYNLVYPLLGSHDCVKCVTQADTDVYTTDVVTFISALDFESASLELLIDALKSHKQQHKRGAKSLLYMITSLTKTVYLLEQWGIPTRECVEIIQKHMLELTKSVQVLARDLSLDKTSQWTMLNSCSSSHERKTPLTKEKTKDQCGSLLHKQESIGKQSLVIHKEEEKLFENQIFSVCQAKYKCEQDSENIRLENNNERDLWKKSVQNEDLDSQEVDWFFEDGQQEMKCLQLSDKNFPNINVESNKSLSSNIQSLHDSTESSVETCISNDSVDKLDLVDDLIPVLPDGRDAAVSSCHMAQPLCQQSNIKPVSSDQSSNCDKPLFNASSPSLSSLSCTANILNDTSLKTFLDAKVVKDHKQLGYHRSLTSLNQMLSNLGKSRLKLNIASRHLQENSDLKHDMQLSESASPDSAPTNTYLTGEVQVVPETDPNMEENITPPLCLQQTENFVFSEYLLYLDSCHADIMDIVKQIYLNQTINENCFNPNLVDCLHVPVRLMRSKKTFLTATTASLYQGLLVACKSVDPALFNKREQKYTLLINADLTPSYHHLGFKPTLQRKTMVTTPTEGTAVYKEISWENKVLDMVRQLKVTLILVRGQASETLLTMCSEVGVAILTHVPYRTLSILATYHNVAMLTYIDQCCQSNVCSLNVAPMIDAMMDQHETNSTQKQEIYFHISNVPMIQTVALSSSCTMSAQLVEERFWKCLHSVANAVSDGRLLPGAGETEEWCAETLRTVSDTLLTKSSLESVVVNSLADVFMDFSNQVKKNSLMTSGSSGISVCSHPSQNTNSYASFLSYSKDTDTDRANGKIQNCIHSSQKESDITNYTTLVKPLPHSKYELETHSSSGCTARQRQYDNYQAKLASWETAVEVVCMLVCVGSSVLTGVSHDFADF</sequence>
<dbReference type="SUPFAM" id="SSF48592">
    <property type="entry name" value="GroEL equatorial domain-like"/>
    <property type="match status" value="1"/>
</dbReference>
<reference evidence="3" key="1">
    <citation type="submission" date="2025-08" db="UniProtKB">
        <authorList>
            <consortium name="RefSeq"/>
        </authorList>
    </citation>
    <scope>IDENTIFICATION</scope>
</reference>
<dbReference type="Gene3D" id="3.30.260.10">
    <property type="entry name" value="TCP-1-like chaperonin intermediate domain"/>
    <property type="match status" value="1"/>
</dbReference>
<protein>
    <submittedName>
        <fullName evidence="3">Uncharacterized protein LOC106072097</fullName>
    </submittedName>
</protein>
<feature type="compositionally biased region" description="Polar residues" evidence="1">
    <location>
        <begin position="420"/>
        <end position="433"/>
    </location>
</feature>
<organism evidence="2 3">
    <name type="scientific">Biomphalaria glabrata</name>
    <name type="common">Bloodfluke planorb</name>
    <name type="synonym">Freshwater snail</name>
    <dbReference type="NCBI Taxonomy" id="6526"/>
    <lineage>
        <taxon>Eukaryota</taxon>
        <taxon>Metazoa</taxon>
        <taxon>Spiralia</taxon>
        <taxon>Lophotrochozoa</taxon>
        <taxon>Mollusca</taxon>
        <taxon>Gastropoda</taxon>
        <taxon>Heterobranchia</taxon>
        <taxon>Euthyneura</taxon>
        <taxon>Panpulmonata</taxon>
        <taxon>Hygrophila</taxon>
        <taxon>Lymnaeoidea</taxon>
        <taxon>Planorbidae</taxon>
        <taxon>Biomphalaria</taxon>
    </lineage>
</organism>
<accession>A0A9U8EHT8</accession>
<dbReference type="AlphaFoldDB" id="A0A9U8EHT8"/>
<dbReference type="Gene3D" id="1.10.560.10">
    <property type="entry name" value="GroEL-like equatorial domain"/>
    <property type="match status" value="1"/>
</dbReference>
<dbReference type="GO" id="GO:0051131">
    <property type="term" value="P:chaperone-mediated protein complex assembly"/>
    <property type="evidence" value="ECO:0007669"/>
    <property type="project" value="InterPro"/>
</dbReference>
<dbReference type="InterPro" id="IPR027409">
    <property type="entry name" value="GroEL-like_apical_dom_sf"/>
</dbReference>
<evidence type="ECO:0000256" key="1">
    <source>
        <dbReference type="SAM" id="MobiDB-lite"/>
    </source>
</evidence>
<proteinExistence type="predicted"/>
<dbReference type="GO" id="GO:0045494">
    <property type="term" value="P:photoreceptor cell maintenance"/>
    <property type="evidence" value="ECO:0007669"/>
    <property type="project" value="TreeGrafter"/>
</dbReference>
<dbReference type="Proteomes" id="UP001165740">
    <property type="component" value="Chromosome 1"/>
</dbReference>
<dbReference type="KEGG" id="bgt:106072097"/>
<keyword evidence="2" id="KW-1185">Reference proteome</keyword>
<name>A0A9U8EHT8_BIOGL</name>
<evidence type="ECO:0000313" key="2">
    <source>
        <dbReference type="Proteomes" id="UP001165740"/>
    </source>
</evidence>
<dbReference type="RefSeq" id="XP_013087820.2">
    <property type="nucleotide sequence ID" value="XM_013232366.2"/>
</dbReference>
<gene>
    <name evidence="3" type="primary">LOC106072097</name>
</gene>
<dbReference type="GeneID" id="106072097"/>
<dbReference type="OrthoDB" id="10037098at2759"/>
<dbReference type="InterPro" id="IPR002423">
    <property type="entry name" value="Cpn60/GroEL/TCP-1"/>
</dbReference>
<dbReference type="InterPro" id="IPR042984">
    <property type="entry name" value="BBS12"/>
</dbReference>
<dbReference type="PANTHER" id="PTHR46883">
    <property type="entry name" value="BARDET-BIEDL SYNDROME 12 PROTEIN"/>
    <property type="match status" value="1"/>
</dbReference>
<evidence type="ECO:0000313" key="3">
    <source>
        <dbReference type="RefSeq" id="XP_013087820.2"/>
    </source>
</evidence>
<dbReference type="GO" id="GO:0005524">
    <property type="term" value="F:ATP binding"/>
    <property type="evidence" value="ECO:0007669"/>
    <property type="project" value="InterPro"/>
</dbReference>
<dbReference type="Gene3D" id="3.50.7.10">
    <property type="entry name" value="GroEL"/>
    <property type="match status" value="1"/>
</dbReference>